<accession>A0A0X8VD87</accession>
<evidence type="ECO:0000313" key="2">
    <source>
        <dbReference type="EMBL" id="SHE82840.1"/>
    </source>
</evidence>
<keyword evidence="3" id="KW-1185">Reference proteome</keyword>
<protein>
    <submittedName>
        <fullName evidence="2">Uncharacterized protein</fullName>
    </submittedName>
</protein>
<gene>
    <name evidence="1" type="ORF">CPRO_21240</name>
    <name evidence="2" type="ORF">SAMN02745151_01902</name>
</gene>
<name>A0A0X8VD87_ANAPI</name>
<reference evidence="3" key="2">
    <citation type="submission" date="2016-01" db="EMBL/GenBank/DDBJ databases">
        <authorList>
            <person name="Poehlein A."/>
            <person name="Schlien K."/>
            <person name="Gottschalk G."/>
            <person name="Buckel W."/>
            <person name="Daniel R."/>
        </authorList>
    </citation>
    <scope>NUCLEOTIDE SEQUENCE [LARGE SCALE GENOMIC DNA]</scope>
    <source>
        <strain evidence="3">X2</strain>
    </source>
</reference>
<dbReference type="KEGG" id="cpro:CPRO_21240"/>
<proteinExistence type="predicted"/>
<reference evidence="4" key="3">
    <citation type="submission" date="2016-11" db="EMBL/GenBank/DDBJ databases">
        <authorList>
            <person name="Jaros S."/>
            <person name="Januszkiewicz K."/>
            <person name="Wedrychowicz H."/>
        </authorList>
    </citation>
    <scope>NUCLEOTIDE SEQUENCE [LARGE SCALE GENOMIC DNA]</scope>
    <source>
        <strain evidence="4">DSM 1682</strain>
    </source>
</reference>
<dbReference type="Proteomes" id="UP000068026">
    <property type="component" value="Chromosome"/>
</dbReference>
<evidence type="ECO:0000313" key="3">
    <source>
        <dbReference type="Proteomes" id="UP000068026"/>
    </source>
</evidence>
<dbReference type="EMBL" id="FQUA01000008">
    <property type="protein sequence ID" value="SHE82840.1"/>
    <property type="molecule type" value="Genomic_DNA"/>
</dbReference>
<dbReference type="RefSeq" id="WP_157881668.1">
    <property type="nucleotide sequence ID" value="NZ_CP014223.1"/>
</dbReference>
<reference evidence="2" key="4">
    <citation type="submission" date="2016-11" db="EMBL/GenBank/DDBJ databases">
        <authorList>
            <person name="Varghese N."/>
            <person name="Submissions S."/>
        </authorList>
    </citation>
    <scope>NUCLEOTIDE SEQUENCE</scope>
    <source>
        <strain evidence="2">DSM 1682</strain>
    </source>
</reference>
<evidence type="ECO:0000313" key="4">
    <source>
        <dbReference type="Proteomes" id="UP000184204"/>
    </source>
</evidence>
<organism evidence="2 4">
    <name type="scientific">Anaerotignum propionicum DSM 1682</name>
    <dbReference type="NCBI Taxonomy" id="991789"/>
    <lineage>
        <taxon>Bacteria</taxon>
        <taxon>Bacillati</taxon>
        <taxon>Bacillota</taxon>
        <taxon>Clostridia</taxon>
        <taxon>Lachnospirales</taxon>
        <taxon>Anaerotignaceae</taxon>
        <taxon>Anaerotignum</taxon>
    </lineage>
</organism>
<sequence length="51" mass="6377">MCVPWSNETERAEWYKDRCELYLKWLETAEKKIIELEKENIVFDVRKEQKK</sequence>
<dbReference type="Proteomes" id="UP000184204">
    <property type="component" value="Unassembled WGS sequence"/>
</dbReference>
<evidence type="ECO:0000313" key="1">
    <source>
        <dbReference type="EMBL" id="AMJ41704.1"/>
    </source>
</evidence>
<dbReference type="EMBL" id="CP014223">
    <property type="protein sequence ID" value="AMJ41704.1"/>
    <property type="molecule type" value="Genomic_DNA"/>
</dbReference>
<reference evidence="1 3" key="1">
    <citation type="journal article" date="2016" name="Genome Announc.">
        <title>Complete Genome Sequence of the Amino Acid-Fermenting Clostridium propionicum X2 (DSM 1682).</title>
        <authorList>
            <person name="Poehlein A."/>
            <person name="Schlien K."/>
            <person name="Chowdhury N.P."/>
            <person name="Gottschalk G."/>
            <person name="Buckel W."/>
            <person name="Daniel R."/>
        </authorList>
    </citation>
    <scope>NUCLEOTIDE SEQUENCE [LARGE SCALE GENOMIC DNA]</scope>
    <source>
        <strain evidence="1 3">X2</strain>
    </source>
</reference>
<dbReference type="AlphaFoldDB" id="A0A0X8VD87"/>